<evidence type="ECO:0000313" key="1">
    <source>
        <dbReference type="EMBL" id="KAK0705495.1"/>
    </source>
</evidence>
<organism evidence="1 2">
    <name type="scientific">Lasiosphaeris hirsuta</name>
    <dbReference type="NCBI Taxonomy" id="260670"/>
    <lineage>
        <taxon>Eukaryota</taxon>
        <taxon>Fungi</taxon>
        <taxon>Dikarya</taxon>
        <taxon>Ascomycota</taxon>
        <taxon>Pezizomycotina</taxon>
        <taxon>Sordariomycetes</taxon>
        <taxon>Sordariomycetidae</taxon>
        <taxon>Sordariales</taxon>
        <taxon>Lasiosphaeriaceae</taxon>
        <taxon>Lasiosphaeris</taxon>
    </lineage>
</organism>
<dbReference type="Proteomes" id="UP001172102">
    <property type="component" value="Unassembled WGS sequence"/>
</dbReference>
<dbReference type="AlphaFoldDB" id="A0AA39ZXM2"/>
<comment type="caution">
    <text evidence="1">The sequence shown here is derived from an EMBL/GenBank/DDBJ whole genome shotgun (WGS) entry which is preliminary data.</text>
</comment>
<proteinExistence type="predicted"/>
<keyword evidence="2" id="KW-1185">Reference proteome</keyword>
<evidence type="ECO:0000313" key="2">
    <source>
        <dbReference type="Proteomes" id="UP001172102"/>
    </source>
</evidence>
<protein>
    <submittedName>
        <fullName evidence="1">Uncharacterized protein</fullName>
    </submittedName>
</protein>
<dbReference type="EMBL" id="JAUKUA010000007">
    <property type="protein sequence ID" value="KAK0705495.1"/>
    <property type="molecule type" value="Genomic_DNA"/>
</dbReference>
<sequence>MHRLLSLLWPSPAEIVMARHGPSCRYQRCRLGDLILVGGLAQGKEISSECSAIISGWQAGRCCIGCWAAARAPFVVPMPCEGGLYWVHIYGRYETKQYSQRSSVGPGMSRVFGCWSRVS</sequence>
<name>A0AA39ZXM2_9PEZI</name>
<reference evidence="1" key="1">
    <citation type="submission" date="2023-06" db="EMBL/GenBank/DDBJ databases">
        <title>Genome-scale phylogeny and comparative genomics of the fungal order Sordariales.</title>
        <authorList>
            <consortium name="Lawrence Berkeley National Laboratory"/>
            <person name="Hensen N."/>
            <person name="Bonometti L."/>
            <person name="Westerberg I."/>
            <person name="Brannstrom I.O."/>
            <person name="Guillou S."/>
            <person name="Cros-Aarteil S."/>
            <person name="Calhoun S."/>
            <person name="Haridas S."/>
            <person name="Kuo A."/>
            <person name="Mondo S."/>
            <person name="Pangilinan J."/>
            <person name="Riley R."/>
            <person name="Labutti K."/>
            <person name="Andreopoulos B."/>
            <person name="Lipzen A."/>
            <person name="Chen C."/>
            <person name="Yanf M."/>
            <person name="Daum C."/>
            <person name="Ng V."/>
            <person name="Clum A."/>
            <person name="Steindorff A."/>
            <person name="Ohm R."/>
            <person name="Martin F."/>
            <person name="Silar P."/>
            <person name="Natvig D."/>
            <person name="Lalanne C."/>
            <person name="Gautier V."/>
            <person name="Ament-Velasquez S.L."/>
            <person name="Kruys A."/>
            <person name="Hutchinson M.I."/>
            <person name="Powell A.J."/>
            <person name="Barry K."/>
            <person name="Miller A.N."/>
            <person name="Grigoriev I.V."/>
            <person name="Debuchy R."/>
            <person name="Gladieux P."/>
            <person name="Thoren M.H."/>
            <person name="Johannesson H."/>
        </authorList>
    </citation>
    <scope>NUCLEOTIDE SEQUENCE</scope>
    <source>
        <strain evidence="1">SMH4607-1</strain>
    </source>
</reference>
<gene>
    <name evidence="1" type="ORF">B0H67DRAFT_385184</name>
</gene>
<accession>A0AA39ZXM2</accession>